<dbReference type="InterPro" id="IPR036779">
    <property type="entry name" value="LysM_dom_sf"/>
</dbReference>
<dbReference type="CDD" id="cd00118">
    <property type="entry name" value="LysM"/>
    <property type="match status" value="1"/>
</dbReference>
<evidence type="ECO:0000256" key="2">
    <source>
        <dbReference type="ARBA" id="ARBA00005988"/>
    </source>
</evidence>
<dbReference type="Pfam" id="PF00246">
    <property type="entry name" value="Peptidase_M14"/>
    <property type="match status" value="1"/>
</dbReference>
<dbReference type="AlphaFoldDB" id="A0A2I0QXF4"/>
<dbReference type="GO" id="GO:0005615">
    <property type="term" value="C:extracellular space"/>
    <property type="evidence" value="ECO:0007669"/>
    <property type="project" value="TreeGrafter"/>
</dbReference>
<dbReference type="OrthoDB" id="9802862at2"/>
<dbReference type="InterPro" id="IPR034274">
    <property type="entry name" value="ENP1_M14_CPD"/>
</dbReference>
<evidence type="ECO:0000256" key="7">
    <source>
        <dbReference type="ARBA" id="ARBA00023049"/>
    </source>
</evidence>
<accession>A0A2I0QXF4</accession>
<keyword evidence="6" id="KW-0862">Zinc</keyword>
<dbReference type="SUPFAM" id="SSF53187">
    <property type="entry name" value="Zn-dependent exopeptidases"/>
    <property type="match status" value="1"/>
</dbReference>
<dbReference type="InterPro" id="IPR057246">
    <property type="entry name" value="CARBOXYPEPT_ZN_1"/>
</dbReference>
<keyword evidence="3" id="KW-0645">Protease</keyword>
<keyword evidence="7" id="KW-0482">Metalloprotease</keyword>
<dbReference type="SMART" id="SM00257">
    <property type="entry name" value="LysM"/>
    <property type="match status" value="2"/>
</dbReference>
<feature type="domain" description="LysM" evidence="9">
    <location>
        <begin position="1"/>
        <end position="45"/>
    </location>
</feature>
<dbReference type="GO" id="GO:0004181">
    <property type="term" value="F:metallocarboxypeptidase activity"/>
    <property type="evidence" value="ECO:0007669"/>
    <property type="project" value="InterPro"/>
</dbReference>
<name>A0A2I0QXF4_9BACI</name>
<dbReference type="PRINTS" id="PR00765">
    <property type="entry name" value="CRBOXYPTASEA"/>
</dbReference>
<evidence type="ECO:0000313" key="12">
    <source>
        <dbReference type="Proteomes" id="UP000243524"/>
    </source>
</evidence>
<dbReference type="Pfam" id="PF01476">
    <property type="entry name" value="LysM"/>
    <property type="match status" value="2"/>
</dbReference>
<reference evidence="11 12" key="1">
    <citation type="submission" date="2017-06" db="EMBL/GenBank/DDBJ databases">
        <title>the draft geome sequence of Illustriluteabacillus marina B3227.</title>
        <authorList>
            <person name="He R.-H."/>
            <person name="Du Z.-J."/>
        </authorList>
    </citation>
    <scope>NUCLEOTIDE SEQUENCE [LARGE SCALE GENOMIC DNA]</scope>
    <source>
        <strain evidence="11 12">B3227</strain>
    </source>
</reference>
<feature type="domain" description="LysM" evidence="9">
    <location>
        <begin position="51"/>
        <end position="94"/>
    </location>
</feature>
<dbReference type="PANTHER" id="PTHR11705:SF143">
    <property type="entry name" value="SLL0236 PROTEIN"/>
    <property type="match status" value="1"/>
</dbReference>
<sequence length="395" mass="44471">MIIKIQPGTTMYNIAVAFQLPLGIVIASNPNKDPNNLSIGDTLQIPGYQADTRLINAGDTYWSISQQENTDINQLRLANQYSPENLPIGRNLNIPKMVRGTIVQTDRIYSSSLMEEHLKELVEVYPFLDLRVIGQSVMGKPIYEVRVGSGSKLVHVNGSFHANEAITTSVIMKFIEEYAEAITTNEPIRGNNMMNYFENVTLSLVPMVNPDGVDLLAEGVPSEQEYRDLALEINNNSTDFSGWKANIRGVDLNNQYPANWQIEQNRKPKQPSPRDFPGNAPLTEPEAIAMAELVGRENFDRVLALHTQGQVIFWGYEGLEPPESQEIVSEYSRVSSFAPIRYVDSHAGFKDWFIQEFRLPGFTVELGKGVNPLPFNQFDEMYEQMLGIFLANSYI</sequence>
<dbReference type="SUPFAM" id="SSF54106">
    <property type="entry name" value="LysM domain"/>
    <property type="match status" value="1"/>
</dbReference>
<dbReference type="SMART" id="SM00631">
    <property type="entry name" value="Zn_pept"/>
    <property type="match status" value="1"/>
</dbReference>
<comment type="caution">
    <text evidence="11">The sequence shown here is derived from an EMBL/GenBank/DDBJ whole genome shotgun (WGS) entry which is preliminary data.</text>
</comment>
<dbReference type="InterPro" id="IPR000834">
    <property type="entry name" value="Peptidase_M14"/>
</dbReference>
<comment type="similarity">
    <text evidence="2 8">Belongs to the peptidase M14 family.</text>
</comment>
<evidence type="ECO:0000256" key="3">
    <source>
        <dbReference type="ARBA" id="ARBA00022670"/>
    </source>
</evidence>
<dbReference type="Gene3D" id="3.10.350.10">
    <property type="entry name" value="LysM domain"/>
    <property type="match status" value="2"/>
</dbReference>
<feature type="active site" description="Proton donor/acceptor" evidence="8">
    <location>
        <position position="365"/>
    </location>
</feature>
<organism evidence="11 12">
    <name type="scientific">Halalkalibacillus sediminis</name>
    <dbReference type="NCBI Taxonomy" id="2018042"/>
    <lineage>
        <taxon>Bacteria</taxon>
        <taxon>Bacillati</taxon>
        <taxon>Bacillota</taxon>
        <taxon>Bacilli</taxon>
        <taxon>Bacillales</taxon>
        <taxon>Bacillaceae</taxon>
        <taxon>Halalkalibacillus</taxon>
    </lineage>
</organism>
<dbReference type="EMBL" id="PJNH01000001">
    <property type="protein sequence ID" value="PKR78790.1"/>
    <property type="molecule type" value="Genomic_DNA"/>
</dbReference>
<dbReference type="PROSITE" id="PS52035">
    <property type="entry name" value="PEPTIDASE_M14"/>
    <property type="match status" value="1"/>
</dbReference>
<dbReference type="PANTHER" id="PTHR11705">
    <property type="entry name" value="PROTEASE FAMILY M14 CARBOXYPEPTIDASE A,B"/>
    <property type="match status" value="1"/>
</dbReference>
<gene>
    <name evidence="11" type="ORF">CEY16_03280</name>
</gene>
<protein>
    <submittedName>
        <fullName evidence="11">Peptidase M14</fullName>
    </submittedName>
</protein>
<evidence type="ECO:0000256" key="1">
    <source>
        <dbReference type="ARBA" id="ARBA00001947"/>
    </source>
</evidence>
<dbReference type="Gene3D" id="3.40.630.10">
    <property type="entry name" value="Zn peptidases"/>
    <property type="match status" value="1"/>
</dbReference>
<dbReference type="RefSeq" id="WP_101330534.1">
    <property type="nucleotide sequence ID" value="NZ_PJNH01000001.1"/>
</dbReference>
<dbReference type="InterPro" id="IPR018392">
    <property type="entry name" value="LysM"/>
</dbReference>
<keyword evidence="12" id="KW-1185">Reference proteome</keyword>
<evidence type="ECO:0000259" key="9">
    <source>
        <dbReference type="PROSITE" id="PS51782"/>
    </source>
</evidence>
<evidence type="ECO:0000256" key="8">
    <source>
        <dbReference type="PROSITE-ProRule" id="PRU01379"/>
    </source>
</evidence>
<dbReference type="CDD" id="cd06229">
    <property type="entry name" value="M14_Endopeptidase_I"/>
    <property type="match status" value="1"/>
</dbReference>
<evidence type="ECO:0000313" key="11">
    <source>
        <dbReference type="EMBL" id="PKR78790.1"/>
    </source>
</evidence>
<evidence type="ECO:0000259" key="10">
    <source>
        <dbReference type="PROSITE" id="PS52035"/>
    </source>
</evidence>
<evidence type="ECO:0000256" key="6">
    <source>
        <dbReference type="ARBA" id="ARBA00022833"/>
    </source>
</evidence>
<dbReference type="GO" id="GO:0006508">
    <property type="term" value="P:proteolysis"/>
    <property type="evidence" value="ECO:0007669"/>
    <property type="project" value="UniProtKB-KW"/>
</dbReference>
<keyword evidence="5" id="KW-0378">Hydrolase</keyword>
<evidence type="ECO:0000256" key="4">
    <source>
        <dbReference type="ARBA" id="ARBA00022723"/>
    </source>
</evidence>
<comment type="cofactor">
    <cofactor evidence="1">
        <name>Zn(2+)</name>
        <dbReference type="ChEBI" id="CHEBI:29105"/>
    </cofactor>
</comment>
<evidence type="ECO:0000256" key="5">
    <source>
        <dbReference type="ARBA" id="ARBA00022801"/>
    </source>
</evidence>
<dbReference type="Proteomes" id="UP000243524">
    <property type="component" value="Unassembled WGS sequence"/>
</dbReference>
<proteinExistence type="inferred from homology"/>
<dbReference type="PROSITE" id="PS51782">
    <property type="entry name" value="LYSM"/>
    <property type="match status" value="2"/>
</dbReference>
<dbReference type="GO" id="GO:0008270">
    <property type="term" value="F:zinc ion binding"/>
    <property type="evidence" value="ECO:0007669"/>
    <property type="project" value="InterPro"/>
</dbReference>
<feature type="domain" description="Peptidase M14" evidence="10">
    <location>
        <begin position="107"/>
        <end position="393"/>
    </location>
</feature>
<dbReference type="PROSITE" id="PS00132">
    <property type="entry name" value="CARBOXYPEPT_ZN_1"/>
    <property type="match status" value="1"/>
</dbReference>
<keyword evidence="4" id="KW-0479">Metal-binding</keyword>